<feature type="chain" id="PRO_5004486992" description="Thiamine pyrimidine synthase" evidence="12">
    <location>
        <begin position="30"/>
        <end position="334"/>
    </location>
</feature>
<accession>S0FZY9</accession>
<evidence type="ECO:0000256" key="9">
    <source>
        <dbReference type="ARBA" id="ARBA00023004"/>
    </source>
</evidence>
<dbReference type="OrthoDB" id="174578at2"/>
<name>S0FZY9_9BACT</name>
<dbReference type="PANTHER" id="PTHR31528">
    <property type="entry name" value="4-AMINO-5-HYDROXYMETHYL-2-METHYLPYRIMIDINE PHOSPHATE SYNTHASE THI11-RELATED"/>
    <property type="match status" value="1"/>
</dbReference>
<comment type="function">
    <text evidence="1">Responsible for the formation of the pyrimidine heterocycle in the thiamine biosynthesis pathway. Catalyzes the formation of hydroxymethylpyrimidine phosphate (HMP-P) from histidine and pyridoxal phosphate (PLP). The protein uses PLP and the active site histidine to form HMP-P, generating an inactive enzyme. The enzyme can only undergo a single turnover, which suggests it is a suicide enzyme.</text>
</comment>
<dbReference type="RefSeq" id="WP_006968454.1">
    <property type="nucleotide sequence ID" value="NZ_APJX01000014.1"/>
</dbReference>
<gene>
    <name evidence="14" type="primary">ssuA</name>
    <name evidence="14" type="ORF">Dpo_14c00410</name>
</gene>
<dbReference type="SUPFAM" id="SSF53850">
    <property type="entry name" value="Periplasmic binding protein-like II"/>
    <property type="match status" value="1"/>
</dbReference>
<dbReference type="InterPro" id="IPR027939">
    <property type="entry name" value="NMT1/THI5"/>
</dbReference>
<comment type="catalytic activity">
    <reaction evidence="11">
        <text>N(6)-(pyridoxal phosphate)-L-lysyl-[4-amino-5-hydroxymethyl-2-methylpyrimidine phosphate synthase] + L-histidyl-[4-amino-5-hydroxymethyl-2-methylpyrimidine phosphate synthase] + 2 Fe(3+) + 4 H2O = L-lysyl-[4-amino-5-hydroxymethyl-2-methylpyrimidine phosphate synthase] + (2S)-2-amino-5-hydroxy-4-oxopentanoyl-[4-amino-5-hydroxymethyl-2-methylpyrimidine phosphate synthase] + 4-amino-2-methyl-5-(phosphooxymethyl)pyrimidine + 3-oxopropanoate + 2 Fe(2+) + 2 H(+)</text>
        <dbReference type="Rhea" id="RHEA:65756"/>
        <dbReference type="Rhea" id="RHEA-COMP:16892"/>
        <dbReference type="Rhea" id="RHEA-COMP:16893"/>
        <dbReference type="Rhea" id="RHEA-COMP:16894"/>
        <dbReference type="Rhea" id="RHEA-COMP:16895"/>
        <dbReference type="ChEBI" id="CHEBI:15377"/>
        <dbReference type="ChEBI" id="CHEBI:15378"/>
        <dbReference type="ChEBI" id="CHEBI:29033"/>
        <dbReference type="ChEBI" id="CHEBI:29034"/>
        <dbReference type="ChEBI" id="CHEBI:29969"/>
        <dbReference type="ChEBI" id="CHEBI:29979"/>
        <dbReference type="ChEBI" id="CHEBI:33190"/>
        <dbReference type="ChEBI" id="CHEBI:58354"/>
        <dbReference type="ChEBI" id="CHEBI:143915"/>
        <dbReference type="ChEBI" id="CHEBI:157692"/>
    </reaction>
    <physiologicalReaction direction="left-to-right" evidence="11">
        <dbReference type="Rhea" id="RHEA:65757"/>
    </physiologicalReaction>
</comment>
<keyword evidence="7" id="KW-0663">Pyridoxal phosphate</keyword>
<dbReference type="PATRIC" id="fig|1286635.3.peg.4482"/>
<dbReference type="Pfam" id="PF09084">
    <property type="entry name" value="NMT1"/>
    <property type="match status" value="1"/>
</dbReference>
<keyword evidence="15" id="KW-1185">Reference proteome</keyword>
<evidence type="ECO:0000313" key="15">
    <source>
        <dbReference type="Proteomes" id="UP000014216"/>
    </source>
</evidence>
<comment type="pathway">
    <text evidence="2">Cofactor biosynthesis; thiamine diphosphate biosynthesis.</text>
</comment>
<feature type="domain" description="SsuA/THI5-like" evidence="13">
    <location>
        <begin position="43"/>
        <end position="255"/>
    </location>
</feature>
<dbReference type="GO" id="GO:0009228">
    <property type="term" value="P:thiamine biosynthetic process"/>
    <property type="evidence" value="ECO:0007669"/>
    <property type="project" value="UniProtKB-KW"/>
</dbReference>
<dbReference type="InterPro" id="IPR015168">
    <property type="entry name" value="SsuA/THI5"/>
</dbReference>
<evidence type="ECO:0000256" key="2">
    <source>
        <dbReference type="ARBA" id="ARBA00004948"/>
    </source>
</evidence>
<evidence type="ECO:0000256" key="4">
    <source>
        <dbReference type="ARBA" id="ARBA00011738"/>
    </source>
</evidence>
<evidence type="ECO:0000256" key="3">
    <source>
        <dbReference type="ARBA" id="ARBA00009406"/>
    </source>
</evidence>
<evidence type="ECO:0000313" key="14">
    <source>
        <dbReference type="EMBL" id="EMS77557.1"/>
    </source>
</evidence>
<dbReference type="GO" id="GO:0016740">
    <property type="term" value="F:transferase activity"/>
    <property type="evidence" value="ECO:0007669"/>
    <property type="project" value="UniProtKB-KW"/>
</dbReference>
<reference evidence="14 15" key="1">
    <citation type="journal article" date="2013" name="Genome Announc.">
        <title>Draft Genome Sequence of Desulfotignum phosphitoxidans DSM 13687 Strain FiPS-3.</title>
        <authorList>
            <person name="Poehlein A."/>
            <person name="Daniel R."/>
            <person name="Simeonova D.D."/>
        </authorList>
    </citation>
    <scope>NUCLEOTIDE SEQUENCE [LARGE SCALE GENOMIC DNA]</scope>
    <source>
        <strain evidence="14 15">DSM 13687</strain>
    </source>
</reference>
<comment type="similarity">
    <text evidence="3">Belongs to the NMT1/THI5 family.</text>
</comment>
<dbReference type="EMBL" id="APJX01000014">
    <property type="protein sequence ID" value="EMS77557.1"/>
    <property type="molecule type" value="Genomic_DNA"/>
</dbReference>
<evidence type="ECO:0000256" key="12">
    <source>
        <dbReference type="SAM" id="SignalP"/>
    </source>
</evidence>
<keyword evidence="8" id="KW-0784">Thiamine biosynthesis</keyword>
<comment type="caution">
    <text evidence="14">The sequence shown here is derived from an EMBL/GenBank/DDBJ whole genome shotgun (WGS) entry which is preliminary data.</text>
</comment>
<evidence type="ECO:0000256" key="10">
    <source>
        <dbReference type="ARBA" id="ARBA00033171"/>
    </source>
</evidence>
<sequence>MTHIQRMVIGMAVWMAVAACALWIPTAQAEQTRFNYRLKWLFNTSVAGDVFAMENGFFADAGLDVQVREGSPEKDAIKELELGYAHFGVASADQVIRALEKGADVVVLAQVFQINPMQWIYRYPQVQITHPADLKQYHLGVTFGGNDETIMQTLLATADLTLRDVKVTGVRFDFTPFLKNQVDLWPVYRNSQGVILADRLAKEGETVRFLNPADFGVDFVANSIVTSGAMAADYPDLVARFLSALLAAWEAAMDPANQASVLAAVKKYDTGTQGQVQAAQLDVTRTLVKPDPDIPVGRIQTAAWAQTEAIMLDQGLIRTPVHVTSRLRNPVLVQ</sequence>
<evidence type="ECO:0000256" key="1">
    <source>
        <dbReference type="ARBA" id="ARBA00003469"/>
    </source>
</evidence>
<evidence type="ECO:0000259" key="13">
    <source>
        <dbReference type="Pfam" id="PF09084"/>
    </source>
</evidence>
<evidence type="ECO:0000256" key="11">
    <source>
        <dbReference type="ARBA" id="ARBA00048179"/>
    </source>
</evidence>
<keyword evidence="9" id="KW-0408">Iron</keyword>
<organism evidence="14 15">
    <name type="scientific">Desulfotignum phosphitoxidans DSM 13687</name>
    <dbReference type="NCBI Taxonomy" id="1286635"/>
    <lineage>
        <taxon>Bacteria</taxon>
        <taxon>Pseudomonadati</taxon>
        <taxon>Thermodesulfobacteriota</taxon>
        <taxon>Desulfobacteria</taxon>
        <taxon>Desulfobacterales</taxon>
        <taxon>Desulfobacteraceae</taxon>
        <taxon>Desulfotignum</taxon>
    </lineage>
</organism>
<protein>
    <recommendedName>
        <fullName evidence="10">Thiamine pyrimidine synthase</fullName>
    </recommendedName>
</protein>
<evidence type="ECO:0000256" key="5">
    <source>
        <dbReference type="ARBA" id="ARBA00022679"/>
    </source>
</evidence>
<evidence type="ECO:0000256" key="6">
    <source>
        <dbReference type="ARBA" id="ARBA00022723"/>
    </source>
</evidence>
<proteinExistence type="inferred from homology"/>
<dbReference type="Proteomes" id="UP000014216">
    <property type="component" value="Unassembled WGS sequence"/>
</dbReference>
<dbReference type="GO" id="GO:0046872">
    <property type="term" value="F:metal ion binding"/>
    <property type="evidence" value="ECO:0007669"/>
    <property type="project" value="UniProtKB-KW"/>
</dbReference>
<comment type="subunit">
    <text evidence="4">Homodimer.</text>
</comment>
<dbReference type="PROSITE" id="PS51257">
    <property type="entry name" value="PROKAR_LIPOPROTEIN"/>
    <property type="match status" value="1"/>
</dbReference>
<evidence type="ECO:0000256" key="8">
    <source>
        <dbReference type="ARBA" id="ARBA00022977"/>
    </source>
</evidence>
<evidence type="ECO:0000256" key="7">
    <source>
        <dbReference type="ARBA" id="ARBA00022898"/>
    </source>
</evidence>
<keyword evidence="6" id="KW-0479">Metal-binding</keyword>
<dbReference type="PANTHER" id="PTHR31528:SF1">
    <property type="entry name" value="4-AMINO-5-HYDROXYMETHYL-2-METHYLPYRIMIDINE PHOSPHATE SYNTHASE THI11-RELATED"/>
    <property type="match status" value="1"/>
</dbReference>
<dbReference type="AlphaFoldDB" id="S0FZY9"/>
<feature type="signal peptide" evidence="12">
    <location>
        <begin position="1"/>
        <end position="29"/>
    </location>
</feature>
<dbReference type="Gene3D" id="3.40.190.10">
    <property type="entry name" value="Periplasmic binding protein-like II"/>
    <property type="match status" value="2"/>
</dbReference>
<keyword evidence="12" id="KW-0732">Signal</keyword>
<keyword evidence="5" id="KW-0808">Transferase</keyword>